<dbReference type="HOGENOM" id="CLU_2571040_0_0_3"/>
<organism evidence="2 3">
    <name type="scientific">Prochlorococcus marinus (strain MIT 9303)</name>
    <dbReference type="NCBI Taxonomy" id="59922"/>
    <lineage>
        <taxon>Bacteria</taxon>
        <taxon>Bacillati</taxon>
        <taxon>Cyanobacteriota</taxon>
        <taxon>Cyanophyceae</taxon>
        <taxon>Synechococcales</taxon>
        <taxon>Prochlorococcaceae</taxon>
        <taxon>Prochlorococcus</taxon>
    </lineage>
</organism>
<accession>A2CDW8</accession>
<keyword evidence="1" id="KW-0812">Transmembrane</keyword>
<protein>
    <submittedName>
        <fullName evidence="2">Uncharacterized protein</fullName>
    </submittedName>
</protein>
<feature type="transmembrane region" description="Helical" evidence="1">
    <location>
        <begin position="12"/>
        <end position="32"/>
    </location>
</feature>
<dbReference type="BioCyc" id="PMAR59922:G1G80-2588-MONOMER"/>
<proteinExistence type="predicted"/>
<evidence type="ECO:0000313" key="3">
    <source>
        <dbReference type="Proteomes" id="UP000002274"/>
    </source>
</evidence>
<sequence length="81" mass="8398">MSEHSDLSDQTINTQGAIILALLMPLPGFGYMKVPTTARHISGQVIASIASAIGEVSDGLGRNTVMIVQSADASRRCPAAS</sequence>
<keyword evidence="1" id="KW-0472">Membrane</keyword>
<dbReference type="Proteomes" id="UP000002274">
    <property type="component" value="Chromosome"/>
</dbReference>
<name>A2CDW8_PROM3</name>
<gene>
    <name evidence="2" type="ordered locus">P9303_29481</name>
</gene>
<dbReference type="AlphaFoldDB" id="A2CDW8"/>
<keyword evidence="1" id="KW-1133">Transmembrane helix</keyword>
<dbReference type="EMBL" id="CP000554">
    <property type="protein sequence ID" value="ABM79678.1"/>
    <property type="molecule type" value="Genomic_DNA"/>
</dbReference>
<dbReference type="RefSeq" id="WP_011827516.1">
    <property type="nucleotide sequence ID" value="NC_008820.1"/>
</dbReference>
<reference evidence="2 3" key="1">
    <citation type="journal article" date="2007" name="PLoS Genet.">
        <title>Patterns and implications of gene gain and loss in the evolution of Prochlorococcus.</title>
        <authorList>
            <person name="Kettler G.C."/>
            <person name="Martiny A.C."/>
            <person name="Huang K."/>
            <person name="Zucker J."/>
            <person name="Coleman M.L."/>
            <person name="Rodrigue S."/>
            <person name="Chen F."/>
            <person name="Lapidus A."/>
            <person name="Ferriera S."/>
            <person name="Johnson J."/>
            <person name="Steglich C."/>
            <person name="Church G.M."/>
            <person name="Richardson P."/>
            <person name="Chisholm S.W."/>
        </authorList>
    </citation>
    <scope>NUCLEOTIDE SEQUENCE [LARGE SCALE GENOMIC DNA]</scope>
    <source>
        <strain evidence="2 3">MIT 9303</strain>
    </source>
</reference>
<evidence type="ECO:0000256" key="1">
    <source>
        <dbReference type="SAM" id="Phobius"/>
    </source>
</evidence>
<dbReference type="KEGG" id="pmf:P9303_29481"/>
<evidence type="ECO:0000313" key="2">
    <source>
        <dbReference type="EMBL" id="ABM79678.1"/>
    </source>
</evidence>
<dbReference type="STRING" id="59922.P9303_29481"/>